<name>A0A4V1G7Y0_9ENTR</name>
<dbReference type="Proteomes" id="UP000302163">
    <property type="component" value="Chromosome"/>
</dbReference>
<dbReference type="PANTHER" id="PTHR43117:SF4">
    <property type="entry name" value="OSMOPROTECTANT IMPORT ATP-BINDING PROTEIN OSMV"/>
    <property type="match status" value="1"/>
</dbReference>
<dbReference type="NCBIfam" id="TIGR01186">
    <property type="entry name" value="proV"/>
    <property type="match status" value="1"/>
</dbReference>
<dbReference type="PROSITE" id="PS50893">
    <property type="entry name" value="ABC_TRANSPORTER_2"/>
    <property type="match status" value="1"/>
</dbReference>
<dbReference type="Gene3D" id="3.40.50.300">
    <property type="entry name" value="P-loop containing nucleotide triphosphate hydrolases"/>
    <property type="match status" value="1"/>
</dbReference>
<comment type="subunit">
    <text evidence="7">The complex is probably composed of two ATP-binding proteins, two transmembrane proteins and a solute-binding protein.</text>
</comment>
<dbReference type="FunFam" id="3.40.50.300:FF:000201">
    <property type="entry name" value="Glycine betaine/L-proline ABC transporter ATP-binding protein"/>
    <property type="match status" value="1"/>
</dbReference>
<dbReference type="GO" id="GO:0015418">
    <property type="term" value="F:ABC-type quaternary ammonium compound transporting activity"/>
    <property type="evidence" value="ECO:0007669"/>
    <property type="project" value="UniProtKB-EC"/>
</dbReference>
<reference evidence="10 11" key="1">
    <citation type="submission" date="2019-05" db="EMBL/GenBank/DDBJ databases">
        <title>Complete genome sequence of Izhakiella calystegiae KSNA2, an endophyte isolated from beach morning glory (Calystegia soldanella).</title>
        <authorList>
            <person name="Jiang L."/>
            <person name="Jeong J.C."/>
            <person name="Kim C.Y."/>
            <person name="Kim D.H."/>
            <person name="Kim S.W."/>
            <person name="Lee j."/>
        </authorList>
    </citation>
    <scope>NUCLEOTIDE SEQUENCE [LARGE SCALE GENOMIC DNA]</scope>
    <source>
        <strain evidence="10 11">KSNA2</strain>
    </source>
</reference>
<dbReference type="InterPro" id="IPR017871">
    <property type="entry name" value="ABC_transporter-like_CS"/>
</dbReference>
<dbReference type="KEGG" id="izh:FEM41_16950"/>
<dbReference type="InterPro" id="IPR005892">
    <property type="entry name" value="Gly-betaine_transp_ATP-bd"/>
</dbReference>
<keyword evidence="5 7" id="KW-0067">ATP-binding</keyword>
<dbReference type="GO" id="GO:0031460">
    <property type="term" value="P:glycine betaine transport"/>
    <property type="evidence" value="ECO:0007669"/>
    <property type="project" value="InterPro"/>
</dbReference>
<dbReference type="Gene3D" id="3.10.580.10">
    <property type="entry name" value="CBS-domain"/>
    <property type="match status" value="1"/>
</dbReference>
<dbReference type="GO" id="GO:0006970">
    <property type="term" value="P:response to osmotic stress"/>
    <property type="evidence" value="ECO:0007669"/>
    <property type="project" value="UniProtKB-ARBA"/>
</dbReference>
<evidence type="ECO:0000256" key="6">
    <source>
        <dbReference type="PROSITE-ProRule" id="PRU00703"/>
    </source>
</evidence>
<gene>
    <name evidence="10" type="primary">osmV</name>
    <name evidence="10" type="ORF">FEM41_16950</name>
</gene>
<dbReference type="GO" id="GO:0005524">
    <property type="term" value="F:ATP binding"/>
    <property type="evidence" value="ECO:0007669"/>
    <property type="project" value="UniProtKB-UniRule"/>
</dbReference>
<keyword evidence="7" id="KW-0997">Cell inner membrane</keyword>
<evidence type="ECO:0000313" key="10">
    <source>
        <dbReference type="EMBL" id="QCT21217.1"/>
    </source>
</evidence>
<evidence type="ECO:0000256" key="1">
    <source>
        <dbReference type="ARBA" id="ARBA00005417"/>
    </source>
</evidence>
<evidence type="ECO:0000256" key="3">
    <source>
        <dbReference type="ARBA" id="ARBA00022737"/>
    </source>
</evidence>
<accession>A0A4V1G7Y0</accession>
<dbReference type="InterPro" id="IPR003593">
    <property type="entry name" value="AAA+_ATPase"/>
</dbReference>
<dbReference type="InterPro" id="IPR000644">
    <property type="entry name" value="CBS_dom"/>
</dbReference>
<evidence type="ECO:0000256" key="7">
    <source>
        <dbReference type="RuleBase" id="RU369116"/>
    </source>
</evidence>
<dbReference type="SMART" id="SM00382">
    <property type="entry name" value="AAA"/>
    <property type="match status" value="1"/>
</dbReference>
<dbReference type="SMART" id="SM00116">
    <property type="entry name" value="CBS"/>
    <property type="match status" value="2"/>
</dbReference>
<evidence type="ECO:0000256" key="4">
    <source>
        <dbReference type="ARBA" id="ARBA00022741"/>
    </source>
</evidence>
<organism evidence="10 11">
    <name type="scientific">Jejubacter calystegiae</name>
    <dbReference type="NCBI Taxonomy" id="2579935"/>
    <lineage>
        <taxon>Bacteria</taxon>
        <taxon>Pseudomonadati</taxon>
        <taxon>Pseudomonadota</taxon>
        <taxon>Gammaproteobacteria</taxon>
        <taxon>Enterobacterales</taxon>
        <taxon>Enterobacteriaceae</taxon>
        <taxon>Jejubacter</taxon>
    </lineage>
</organism>
<dbReference type="InterPro" id="IPR027417">
    <property type="entry name" value="P-loop_NTPase"/>
</dbReference>
<keyword evidence="3" id="KW-0677">Repeat</keyword>
<dbReference type="GO" id="GO:0016887">
    <property type="term" value="F:ATP hydrolysis activity"/>
    <property type="evidence" value="ECO:0007669"/>
    <property type="project" value="UniProtKB-UniRule"/>
</dbReference>
<keyword evidence="7" id="KW-0472">Membrane</keyword>
<keyword evidence="2 7" id="KW-0813">Transport</keyword>
<evidence type="ECO:0000256" key="2">
    <source>
        <dbReference type="ARBA" id="ARBA00022448"/>
    </source>
</evidence>
<dbReference type="OrthoDB" id="9802264at2"/>
<sequence length="382" mass="42684">MIKLEKLTRQFVQKNGQTFNAVDNVSLEVPEGEICILLGPSGCGKTTTLKMINRLIAPSSGRVFINGEDTSDMDTVALRRNIGYVIQQIGLFPNMTIEENITVVPRMLGWDKKRCRERASELMAMVALDPQHYLPRYPKELSGGQQQRIGVIRALAADPPVLLMDEPFGAVDPINREAIQNEFLEMQRQLKKTVLLVSHDIDEALKLGDRIAVFRQGKIVQCASPDELLAKPANEFVGTFVGQDRTLKRLLLVQAGDVTDRQPIITVKRDTPLAEAFAIMDDNDQRSITVVDDEGKPLGFVKRREARGGTGSCGDMLHDFRITGKAEDNLRVVLSKLYEHNMVWMPIVDEEGRYSGEISQDYIADYLSSGRTRRALNIVSGD</sequence>
<evidence type="ECO:0000259" key="8">
    <source>
        <dbReference type="PROSITE" id="PS50893"/>
    </source>
</evidence>
<evidence type="ECO:0000259" key="9">
    <source>
        <dbReference type="PROSITE" id="PS51371"/>
    </source>
</evidence>
<dbReference type="InterPro" id="IPR003439">
    <property type="entry name" value="ABC_transporter-like_ATP-bd"/>
</dbReference>
<dbReference type="GO" id="GO:0006865">
    <property type="term" value="P:amino acid transport"/>
    <property type="evidence" value="ECO:0007669"/>
    <property type="project" value="UniProtKB-UniRule"/>
</dbReference>
<evidence type="ECO:0000313" key="11">
    <source>
        <dbReference type="Proteomes" id="UP000302163"/>
    </source>
</evidence>
<keyword evidence="11" id="KW-1185">Reference proteome</keyword>
<dbReference type="PROSITE" id="PS51371">
    <property type="entry name" value="CBS"/>
    <property type="match status" value="1"/>
</dbReference>
<dbReference type="Pfam" id="PF00005">
    <property type="entry name" value="ABC_tran"/>
    <property type="match status" value="1"/>
</dbReference>
<feature type="domain" description="CBS" evidence="9">
    <location>
        <begin position="259"/>
        <end position="316"/>
    </location>
</feature>
<evidence type="ECO:0000256" key="5">
    <source>
        <dbReference type="ARBA" id="ARBA00022840"/>
    </source>
</evidence>
<dbReference type="EMBL" id="CP040428">
    <property type="protein sequence ID" value="QCT21217.1"/>
    <property type="molecule type" value="Genomic_DNA"/>
</dbReference>
<comment type="similarity">
    <text evidence="1 7">Belongs to the ABC transporter superfamily.</text>
</comment>
<proteinExistence type="inferred from homology"/>
<dbReference type="SUPFAM" id="SSF54631">
    <property type="entry name" value="CBS-domain pair"/>
    <property type="match status" value="1"/>
</dbReference>
<feature type="domain" description="ABC transporter" evidence="8">
    <location>
        <begin position="2"/>
        <end position="241"/>
    </location>
</feature>
<dbReference type="SUPFAM" id="SSF52540">
    <property type="entry name" value="P-loop containing nucleoside triphosphate hydrolases"/>
    <property type="match status" value="1"/>
</dbReference>
<dbReference type="AlphaFoldDB" id="A0A4V1G7Y0"/>
<comment type="subcellular location">
    <subcellularLocation>
        <location evidence="7">Cell inner membrane</location>
        <topology evidence="7">Peripheral membrane protein</topology>
    </subcellularLocation>
</comment>
<keyword evidence="6" id="KW-0129">CBS domain</keyword>
<dbReference type="Pfam" id="PF00571">
    <property type="entry name" value="CBS"/>
    <property type="match status" value="2"/>
</dbReference>
<dbReference type="EC" id="7.6.2.9" evidence="7"/>
<dbReference type="GO" id="GO:0005886">
    <property type="term" value="C:plasma membrane"/>
    <property type="evidence" value="ECO:0007669"/>
    <property type="project" value="UniProtKB-SubCell"/>
</dbReference>
<comment type="catalytic activity">
    <reaction evidence="7">
        <text>a quaternary ammonium(out) + ATP + H2O = a quaternary ammonium(in) + ADP + phosphate + H(+)</text>
        <dbReference type="Rhea" id="RHEA:11036"/>
        <dbReference type="ChEBI" id="CHEBI:15377"/>
        <dbReference type="ChEBI" id="CHEBI:15378"/>
        <dbReference type="ChEBI" id="CHEBI:30616"/>
        <dbReference type="ChEBI" id="CHEBI:35267"/>
        <dbReference type="ChEBI" id="CHEBI:43474"/>
        <dbReference type="ChEBI" id="CHEBI:456216"/>
    </reaction>
</comment>
<dbReference type="RefSeq" id="WP_138097373.1">
    <property type="nucleotide sequence ID" value="NZ_CP040428.1"/>
</dbReference>
<dbReference type="PROSITE" id="PS00211">
    <property type="entry name" value="ABC_TRANSPORTER_1"/>
    <property type="match status" value="1"/>
</dbReference>
<dbReference type="InterPro" id="IPR046342">
    <property type="entry name" value="CBS_dom_sf"/>
</dbReference>
<keyword evidence="4 7" id="KW-0547">Nucleotide-binding</keyword>
<dbReference type="PANTHER" id="PTHR43117">
    <property type="entry name" value="OSMOPROTECTANT IMPORT ATP-BINDING PROTEIN OSMV"/>
    <property type="match status" value="1"/>
</dbReference>
<dbReference type="CDD" id="cd04582">
    <property type="entry name" value="CBS_pair_ABC_OpuCA_assoc"/>
    <property type="match status" value="1"/>
</dbReference>
<keyword evidence="7" id="KW-1003">Cell membrane</keyword>
<protein>
    <recommendedName>
        <fullName evidence="7">Quaternary amine transport ATP-binding protein</fullName>
        <ecNumber evidence="7">7.6.2.9</ecNumber>
    </recommendedName>
</protein>